<accession>A0ABD5U3I2</accession>
<dbReference type="Pfam" id="PF09851">
    <property type="entry name" value="SHOCT"/>
    <property type="match status" value="1"/>
</dbReference>
<organism evidence="3 4">
    <name type="scientific">Halomarina ordinaria</name>
    <dbReference type="NCBI Taxonomy" id="3033939"/>
    <lineage>
        <taxon>Archaea</taxon>
        <taxon>Methanobacteriati</taxon>
        <taxon>Methanobacteriota</taxon>
        <taxon>Stenosarchaea group</taxon>
        <taxon>Halobacteria</taxon>
        <taxon>Halobacteriales</taxon>
        <taxon>Natronomonadaceae</taxon>
        <taxon>Halomarina</taxon>
    </lineage>
</organism>
<dbReference type="AlphaFoldDB" id="A0ABD5U3I2"/>
<protein>
    <submittedName>
        <fullName evidence="3">SHOCT domain-containing protein</fullName>
    </submittedName>
</protein>
<name>A0ABD5U3I2_9EURY</name>
<evidence type="ECO:0000256" key="1">
    <source>
        <dbReference type="SAM" id="Phobius"/>
    </source>
</evidence>
<keyword evidence="4" id="KW-1185">Reference proteome</keyword>
<comment type="caution">
    <text evidence="3">The sequence shown here is derived from an EMBL/GenBank/DDBJ whole genome shotgun (WGS) entry which is preliminary data.</text>
</comment>
<sequence>MATTTELAGIVALAFVALGALLVLPMVMMGTGTMSAGGPMMGGGYGTAPGWLSAVAVGAQLLVLSLLVALAVLAYRATVARPRVDPAVEELRRAYARGDLSDEEYDRRRERLTREERG</sequence>
<keyword evidence="1" id="KW-0472">Membrane</keyword>
<keyword evidence="1" id="KW-1133">Transmembrane helix</keyword>
<feature type="domain" description="SHOCT" evidence="2">
    <location>
        <begin position="88"/>
        <end position="112"/>
    </location>
</feature>
<gene>
    <name evidence="3" type="ORF">ACFQHK_00795</name>
</gene>
<dbReference type="RefSeq" id="WP_304446749.1">
    <property type="nucleotide sequence ID" value="NZ_JARRAH010000001.1"/>
</dbReference>
<evidence type="ECO:0000259" key="2">
    <source>
        <dbReference type="Pfam" id="PF09851"/>
    </source>
</evidence>
<feature type="transmembrane region" description="Helical" evidence="1">
    <location>
        <begin position="51"/>
        <end position="75"/>
    </location>
</feature>
<proteinExistence type="predicted"/>
<keyword evidence="1" id="KW-0812">Transmembrane</keyword>
<feature type="transmembrane region" description="Helical" evidence="1">
    <location>
        <begin position="7"/>
        <end position="31"/>
    </location>
</feature>
<dbReference type="InterPro" id="IPR018649">
    <property type="entry name" value="SHOCT"/>
</dbReference>
<dbReference type="EMBL" id="JBHSXM010000001">
    <property type="protein sequence ID" value="MFC6835041.1"/>
    <property type="molecule type" value="Genomic_DNA"/>
</dbReference>
<evidence type="ECO:0000313" key="4">
    <source>
        <dbReference type="Proteomes" id="UP001596406"/>
    </source>
</evidence>
<evidence type="ECO:0000313" key="3">
    <source>
        <dbReference type="EMBL" id="MFC6835041.1"/>
    </source>
</evidence>
<reference evidence="3 4" key="1">
    <citation type="journal article" date="2019" name="Int. J. Syst. Evol. Microbiol.">
        <title>The Global Catalogue of Microorganisms (GCM) 10K type strain sequencing project: providing services to taxonomists for standard genome sequencing and annotation.</title>
        <authorList>
            <consortium name="The Broad Institute Genomics Platform"/>
            <consortium name="The Broad Institute Genome Sequencing Center for Infectious Disease"/>
            <person name="Wu L."/>
            <person name="Ma J."/>
        </authorList>
    </citation>
    <scope>NUCLEOTIDE SEQUENCE [LARGE SCALE GENOMIC DNA]</scope>
    <source>
        <strain evidence="3 4">PSRA2</strain>
    </source>
</reference>
<dbReference type="Proteomes" id="UP001596406">
    <property type="component" value="Unassembled WGS sequence"/>
</dbReference>